<gene>
    <name evidence="2" type="ORF">ECRASSUSDP1_LOCUS27308</name>
</gene>
<keyword evidence="3" id="KW-1185">Reference proteome</keyword>
<feature type="compositionally biased region" description="Basic and acidic residues" evidence="1">
    <location>
        <begin position="161"/>
        <end position="170"/>
    </location>
</feature>
<evidence type="ECO:0000313" key="2">
    <source>
        <dbReference type="EMBL" id="CAI2385726.1"/>
    </source>
</evidence>
<protein>
    <submittedName>
        <fullName evidence="2">Uncharacterized protein</fullName>
    </submittedName>
</protein>
<dbReference type="AlphaFoldDB" id="A0AAD1Y821"/>
<comment type="caution">
    <text evidence="2">The sequence shown here is derived from an EMBL/GenBank/DDBJ whole genome shotgun (WGS) entry which is preliminary data.</text>
</comment>
<organism evidence="2 3">
    <name type="scientific">Euplotes crassus</name>
    <dbReference type="NCBI Taxonomy" id="5936"/>
    <lineage>
        <taxon>Eukaryota</taxon>
        <taxon>Sar</taxon>
        <taxon>Alveolata</taxon>
        <taxon>Ciliophora</taxon>
        <taxon>Intramacronucleata</taxon>
        <taxon>Spirotrichea</taxon>
        <taxon>Hypotrichia</taxon>
        <taxon>Euplotida</taxon>
        <taxon>Euplotidae</taxon>
        <taxon>Moneuplotes</taxon>
    </lineage>
</organism>
<evidence type="ECO:0000313" key="3">
    <source>
        <dbReference type="Proteomes" id="UP001295684"/>
    </source>
</evidence>
<evidence type="ECO:0000256" key="1">
    <source>
        <dbReference type="SAM" id="MobiDB-lite"/>
    </source>
</evidence>
<proteinExistence type="predicted"/>
<feature type="region of interest" description="Disordered" evidence="1">
    <location>
        <begin position="113"/>
        <end position="171"/>
    </location>
</feature>
<dbReference type="EMBL" id="CAMPGE010028174">
    <property type="protein sequence ID" value="CAI2385726.1"/>
    <property type="molecule type" value="Genomic_DNA"/>
</dbReference>
<feature type="region of interest" description="Disordered" evidence="1">
    <location>
        <begin position="1"/>
        <end position="68"/>
    </location>
</feature>
<reference evidence="2" key="1">
    <citation type="submission" date="2023-07" db="EMBL/GenBank/DDBJ databases">
        <authorList>
            <consortium name="AG Swart"/>
            <person name="Singh M."/>
            <person name="Singh A."/>
            <person name="Seah K."/>
            <person name="Emmerich C."/>
        </authorList>
    </citation>
    <scope>NUCLEOTIDE SEQUENCE</scope>
    <source>
        <strain evidence="2">DP1</strain>
    </source>
</reference>
<sequence length="465" mass="53593">MEKGNIAHTRISINSLDQKLVPSEPNKNTQNSKANKRIKKKSKNSKIKILEPSKPKINPSKNKDEQKVKLSDCIRFKDTHNFDSLYDDSQIVYKEAIKKSLYTLGRKKSEQIGINKQTLNPRSSSKLRGSKSPTQPKQNNQLNKPPKTPLTLKENQPKNSPKCELEKADETQPLSRKFTIPKIRKLKRYQNSVIIDKFFKREINQEKDKMAKNSFIQSHINRINKRAESSKFDKVVIKDIMVNDFMIPAGKLEEEKYASIQKHSTKRIKLRALRSIDKTIGSLQKRIRRSLQNKSISLSPRKRKVKMTKSSSHGNSLQNIIEESFCSKNIFMSNLSLSSIPNAKLKHNPVHLLKSVSEASRPKMMLNEPLACKKEHNFLTAPFCKSLTRHKAPLVTSHVRRSTFSRYKNSTLDKTLKSQNLKESPAVPKILNYDKQQKSMILRRKPTAGHKRIPLPKSLYRLMKL</sequence>
<dbReference type="Proteomes" id="UP001295684">
    <property type="component" value="Unassembled WGS sequence"/>
</dbReference>
<feature type="compositionally biased region" description="Polar residues" evidence="1">
    <location>
        <begin position="113"/>
        <end position="143"/>
    </location>
</feature>
<feature type="compositionally biased region" description="Basic residues" evidence="1">
    <location>
        <begin position="34"/>
        <end position="46"/>
    </location>
</feature>
<name>A0AAD1Y821_EUPCR</name>
<accession>A0AAD1Y821</accession>